<dbReference type="Pfam" id="PF04229">
    <property type="entry name" value="GrpB"/>
    <property type="match status" value="1"/>
</dbReference>
<name>A0A378K403_LEGPN</name>
<dbReference type="InterPro" id="IPR025184">
    <property type="entry name" value="AadA_C"/>
</dbReference>
<dbReference type="Pfam" id="PF13427">
    <property type="entry name" value="AadA_C"/>
    <property type="match status" value="1"/>
</dbReference>
<dbReference type="Gene3D" id="3.40.630.30">
    <property type="match status" value="1"/>
</dbReference>
<evidence type="ECO:0000313" key="6">
    <source>
        <dbReference type="EMBL" id="MCZ4718751.1"/>
    </source>
</evidence>
<protein>
    <recommendedName>
        <fullName evidence="3">Aminoglycoside (3'') (9) adenylyltransferase</fullName>
        <ecNumber evidence="2">2.7.7.47</ecNumber>
    </recommendedName>
</protein>
<dbReference type="GO" id="GO:0016747">
    <property type="term" value="F:acyltransferase activity, transferring groups other than amino-acyl groups"/>
    <property type="evidence" value="ECO:0007669"/>
    <property type="project" value="InterPro"/>
</dbReference>
<accession>A0A378K403</accession>
<proteinExistence type="predicted"/>
<sequence length="601" mass="69534">MGIFLETKRLILKRVELSDLDLLVALRSDLEVMENTGYGGTQTIEEVSEYLDFAIPYQEKHGMGFCLVFEKESGNFVGEAGLFHLLFDDKQSEIELGYHLHKKFWGKGYGTELAKALIQWGFQHLSVNKLISTTYPDNIASQKVLNKAGFDCMSKKQLPDGEELFWYEIYKNDSVELVPYDSQWPKMAEVEIKKLRKILPTNHIIDIQHVGSTAIPGMLAKPIIDIQITVDSLTAIKQTAIDVLKAYDYVYWAEDPDPEKMFFVKGMPPFGEKRTHHVHIIEPKSKRGHDRIIFRDYLIAHPEVAREYEQLKIELAHEYTYDRERYTDAKTQFIASVLGKALVTDQIQNPTKYKGINELLHQLLLQIQSILANEFVGMYIGGSLASDSFNSETSDIDCYIITSKMLSENMIGKIEEMHNQFYSSKLKYAKKIEASYVPQKDLLDFDPQGMRPYFNEGRYYLGHYGNNYLIELFVLREKGISIAGPDIKCLIQEISTQSLKAAIQKNLHEYWESNLIDFSKFKRSDYQVFTILTMCRTLYSLETGKITSKIEAAQWAMQQLDTKWKKLIELAAAWEPSQEINRLEETQNFVRYVLNKSREYQ</sequence>
<evidence type="ECO:0000313" key="7">
    <source>
        <dbReference type="EMBL" id="STX79269.1"/>
    </source>
</evidence>
<comment type="catalytic activity">
    <reaction evidence="4">
        <text>streptomycin + ATP = 3''-O-adenylylstreptomycin + diphosphate</text>
        <dbReference type="Rhea" id="RHEA:20245"/>
        <dbReference type="ChEBI" id="CHEBI:30616"/>
        <dbReference type="ChEBI" id="CHEBI:33019"/>
        <dbReference type="ChEBI" id="CHEBI:58007"/>
        <dbReference type="ChEBI" id="CHEBI:58605"/>
        <dbReference type="EC" id="2.7.7.47"/>
    </reaction>
</comment>
<evidence type="ECO:0000256" key="4">
    <source>
        <dbReference type="ARBA" id="ARBA00048566"/>
    </source>
</evidence>
<dbReference type="Proteomes" id="UP000254631">
    <property type="component" value="Unassembled WGS sequence"/>
</dbReference>
<dbReference type="GO" id="GO:0009012">
    <property type="term" value="F:aminoglycoside 3''-adenylyltransferase activity"/>
    <property type="evidence" value="ECO:0007669"/>
    <property type="project" value="UniProtKB-EC"/>
</dbReference>
<dbReference type="RefSeq" id="WP_011946192.1">
    <property type="nucleotide sequence ID" value="NZ_BAZA01000005.1"/>
</dbReference>
<dbReference type="EMBL" id="UGOL01000001">
    <property type="protein sequence ID" value="STX79269.1"/>
    <property type="molecule type" value="Genomic_DNA"/>
</dbReference>
<dbReference type="Pfam" id="PF13302">
    <property type="entry name" value="Acetyltransf_3"/>
    <property type="match status" value="1"/>
</dbReference>
<dbReference type="Gene3D" id="3.30.460.10">
    <property type="entry name" value="Beta Polymerase, domain 2"/>
    <property type="match status" value="1"/>
</dbReference>
<dbReference type="InterPro" id="IPR016181">
    <property type="entry name" value="Acyl_CoA_acyltransferase"/>
</dbReference>
<keyword evidence="6" id="KW-0012">Acyltransferase</keyword>
<dbReference type="PROSITE" id="PS51186">
    <property type="entry name" value="GNAT"/>
    <property type="match status" value="1"/>
</dbReference>
<dbReference type="InterPro" id="IPR000182">
    <property type="entry name" value="GNAT_dom"/>
</dbReference>
<dbReference type="AlphaFoldDB" id="A0A378K403"/>
<dbReference type="PANTHER" id="PTHR34822:SF1">
    <property type="entry name" value="GRPB FAMILY PROTEIN"/>
    <property type="match status" value="1"/>
</dbReference>
<reference evidence="6" key="2">
    <citation type="submission" date="2022-12" db="EMBL/GenBank/DDBJ databases">
        <title>Comparative genomics of Legionella pneumophila isolates from the West Bank and Germany support molecular epidemiology of Legionnaires disease.</title>
        <authorList>
            <person name="Zayed A.R."/>
            <person name="Bitar D.M."/>
            <person name="Steinert M."/>
            <person name="Lueck C."/>
            <person name="Brettar I."/>
            <person name="Hoefle M.G."/>
            <person name="Bunk B."/>
        </authorList>
    </citation>
    <scope>NUCLEOTIDE SEQUENCE</scope>
    <source>
        <strain evidence="6">H23</strain>
    </source>
</reference>
<dbReference type="SUPFAM" id="SSF81301">
    <property type="entry name" value="Nucleotidyltransferase"/>
    <property type="match status" value="1"/>
</dbReference>
<dbReference type="CDD" id="cd04301">
    <property type="entry name" value="NAT_SF"/>
    <property type="match status" value="1"/>
</dbReference>
<organism evidence="7 8">
    <name type="scientific">Legionella pneumophila</name>
    <dbReference type="NCBI Taxonomy" id="446"/>
    <lineage>
        <taxon>Bacteria</taxon>
        <taxon>Pseudomonadati</taxon>
        <taxon>Pseudomonadota</taxon>
        <taxon>Gammaproteobacteria</taxon>
        <taxon>Legionellales</taxon>
        <taxon>Legionellaceae</taxon>
        <taxon>Legionella</taxon>
    </lineage>
</organism>
<reference evidence="7 8" key="1">
    <citation type="submission" date="2018-06" db="EMBL/GenBank/DDBJ databases">
        <authorList>
            <consortium name="Pathogen Informatics"/>
            <person name="Doyle S."/>
        </authorList>
    </citation>
    <scope>NUCLEOTIDE SEQUENCE [LARGE SCALE GENOMIC DNA]</scope>
    <source>
        <strain evidence="7 8">NCTC12000</strain>
    </source>
</reference>
<evidence type="ECO:0000256" key="2">
    <source>
        <dbReference type="ARBA" id="ARBA00035126"/>
    </source>
</evidence>
<dbReference type="InterPro" id="IPR043519">
    <property type="entry name" value="NT_sf"/>
</dbReference>
<keyword evidence="7" id="KW-0548">Nucleotidyltransferase</keyword>
<keyword evidence="1 7" id="KW-0808">Transferase</keyword>
<dbReference type="SUPFAM" id="SSF55729">
    <property type="entry name" value="Acyl-CoA N-acyltransferases (Nat)"/>
    <property type="match status" value="1"/>
</dbReference>
<evidence type="ECO:0000256" key="1">
    <source>
        <dbReference type="ARBA" id="ARBA00022679"/>
    </source>
</evidence>
<evidence type="ECO:0000256" key="3">
    <source>
        <dbReference type="ARBA" id="ARBA00035252"/>
    </source>
</evidence>
<dbReference type="OMA" id="QDRIIFR"/>
<evidence type="ECO:0000259" key="5">
    <source>
        <dbReference type="PROSITE" id="PS51186"/>
    </source>
</evidence>
<dbReference type="InterPro" id="IPR007344">
    <property type="entry name" value="GrpB/CoaE"/>
</dbReference>
<feature type="domain" description="N-acetyltransferase" evidence="5">
    <location>
        <begin position="10"/>
        <end position="173"/>
    </location>
</feature>
<dbReference type="Proteomes" id="UP001071279">
    <property type="component" value="Unassembled WGS sequence"/>
</dbReference>
<dbReference type="PANTHER" id="PTHR34822">
    <property type="entry name" value="GRPB DOMAIN PROTEIN (AFU_ORTHOLOGUE AFUA_1G01530)"/>
    <property type="match status" value="1"/>
</dbReference>
<evidence type="ECO:0000313" key="8">
    <source>
        <dbReference type="Proteomes" id="UP000254631"/>
    </source>
</evidence>
<gene>
    <name evidence="7" type="primary">grpB_1</name>
    <name evidence="7" type="ORF">NCTC12000_01258</name>
    <name evidence="6" type="ORF">O6C86_05925</name>
</gene>
<dbReference type="EMBL" id="JAPXIC010000040">
    <property type="protein sequence ID" value="MCZ4718751.1"/>
    <property type="molecule type" value="Genomic_DNA"/>
</dbReference>
<dbReference type="EC" id="2.7.7.47" evidence="2"/>